<dbReference type="RefSeq" id="WP_150984032.1">
    <property type="nucleotide sequence ID" value="NZ_CP062803.1"/>
</dbReference>
<evidence type="ECO:0000313" key="3">
    <source>
        <dbReference type="Proteomes" id="UP000397656"/>
    </source>
</evidence>
<dbReference type="EMBL" id="CP062803">
    <property type="protein sequence ID" value="QOT75656.1"/>
    <property type="molecule type" value="Genomic_DNA"/>
</dbReference>
<organism evidence="2 3">
    <name type="scientific">Cupriavidus basilensis</name>
    <dbReference type="NCBI Taxonomy" id="68895"/>
    <lineage>
        <taxon>Bacteria</taxon>
        <taxon>Pseudomonadati</taxon>
        <taxon>Pseudomonadota</taxon>
        <taxon>Betaproteobacteria</taxon>
        <taxon>Burkholderiales</taxon>
        <taxon>Burkholderiaceae</taxon>
        <taxon>Cupriavidus</taxon>
    </lineage>
</organism>
<dbReference type="Pfam" id="PF13692">
    <property type="entry name" value="Glyco_trans_1_4"/>
    <property type="match status" value="1"/>
</dbReference>
<dbReference type="Gene3D" id="3.40.50.2000">
    <property type="entry name" value="Glycogen Phosphorylase B"/>
    <property type="match status" value="1"/>
</dbReference>
<evidence type="ECO:0000256" key="1">
    <source>
        <dbReference type="ARBA" id="ARBA00022679"/>
    </source>
</evidence>
<dbReference type="PANTHER" id="PTHR46401:SF2">
    <property type="entry name" value="GLYCOSYLTRANSFERASE WBBK-RELATED"/>
    <property type="match status" value="1"/>
</dbReference>
<sequence length="387" mass="42418">MKVLLVSPNGLQELSGGGLYLRSIAQSLCNSPTITELTILSKDVGRRDAFDVSGKCRAVYLRKNAWRDVLARVALCPTYLRTYQSNIAAYATNADVVMFHNSRCGGLMRHVRRKVPDSTYAILSDNVEAELKRQHVETNMLRKVTSSLETWIIRRTEALAPTADLMTFITAADRTLFTEVYGAPRRDGVLPIALSRGDIGAASDAIERGAPAIVLFTAHFGFAPNKKALENFAEVARRFRLTSPLHVEFVVAGAKAAEAAAGYPDIRVVDSPSPDLMAATLASASAYLAPVDWGSGMKTKVAEAMSYGLPVICMPNAAVGYEAVLSDPRFRDTVRVVDDISSMVEVLHNFLQTPDLRPSREKVLDAFDTLYSYASQTRRLENLLLAR</sequence>
<protein>
    <submittedName>
        <fullName evidence="2">Glycosyltransferase</fullName>
    </submittedName>
</protein>
<dbReference type="PANTHER" id="PTHR46401">
    <property type="entry name" value="GLYCOSYLTRANSFERASE WBBK-RELATED"/>
    <property type="match status" value="1"/>
</dbReference>
<gene>
    <name evidence="2" type="ORF">F7R26_015925</name>
</gene>
<dbReference type="SUPFAM" id="SSF53756">
    <property type="entry name" value="UDP-Glycosyltransferase/glycogen phosphorylase"/>
    <property type="match status" value="1"/>
</dbReference>
<proteinExistence type="predicted"/>
<reference evidence="2 3" key="1">
    <citation type="submission" date="2020-10" db="EMBL/GenBank/DDBJ databases">
        <title>Complete genome sequence of Cupriavidus basilensis CCUG 49340T.</title>
        <authorList>
            <person name="Salva-Serra F."/>
            <person name="Donoso R.A."/>
            <person name="Cho K.H."/>
            <person name="Yoo J.A."/>
            <person name="Lee K."/>
            <person name="Yoon S.-H."/>
            <person name="Perez-Pantoja D."/>
            <person name="Moore E.R.B."/>
        </authorList>
    </citation>
    <scope>NUCLEOTIDE SEQUENCE [LARGE SCALE GENOMIC DNA]</scope>
    <source>
        <strain evidence="3">CCUG 49340</strain>
    </source>
</reference>
<dbReference type="Proteomes" id="UP000397656">
    <property type="component" value="Chromosome 1"/>
</dbReference>
<keyword evidence="1 2" id="KW-0808">Transferase</keyword>
<dbReference type="AlphaFoldDB" id="A0A643G518"/>
<dbReference type="GeneID" id="98402401"/>
<accession>A0A643G518</accession>
<dbReference type="GO" id="GO:0009103">
    <property type="term" value="P:lipopolysaccharide biosynthetic process"/>
    <property type="evidence" value="ECO:0007669"/>
    <property type="project" value="TreeGrafter"/>
</dbReference>
<dbReference type="GO" id="GO:0016757">
    <property type="term" value="F:glycosyltransferase activity"/>
    <property type="evidence" value="ECO:0007669"/>
    <property type="project" value="TreeGrafter"/>
</dbReference>
<evidence type="ECO:0000313" key="2">
    <source>
        <dbReference type="EMBL" id="QOT75656.1"/>
    </source>
</evidence>
<name>A0A643G518_9BURK</name>